<evidence type="ECO:0000313" key="2">
    <source>
        <dbReference type="EMBL" id="RSL17286.1"/>
    </source>
</evidence>
<evidence type="ECO:0000313" key="3">
    <source>
        <dbReference type="Proteomes" id="UP000269669"/>
    </source>
</evidence>
<comment type="caution">
    <text evidence="2">The sequence shown here is derived from an EMBL/GenBank/DDBJ whole genome shotgun (WGS) entry which is preliminary data.</text>
</comment>
<gene>
    <name evidence="2" type="ORF">EDE15_2816</name>
</gene>
<proteinExistence type="predicted"/>
<feature type="transmembrane region" description="Helical" evidence="1">
    <location>
        <begin position="6"/>
        <end position="29"/>
    </location>
</feature>
<keyword evidence="1" id="KW-1133">Transmembrane helix</keyword>
<dbReference type="AlphaFoldDB" id="A0A428MK90"/>
<feature type="transmembrane region" description="Helical" evidence="1">
    <location>
        <begin position="86"/>
        <end position="106"/>
    </location>
</feature>
<dbReference type="PANTHER" id="PTHR34978:SF3">
    <property type="entry name" value="SLR0241 PROTEIN"/>
    <property type="match status" value="1"/>
</dbReference>
<keyword evidence="1" id="KW-0812">Transmembrane</keyword>
<organism evidence="2 3">
    <name type="scientific">Edaphobacter aggregans</name>
    <dbReference type="NCBI Taxonomy" id="570835"/>
    <lineage>
        <taxon>Bacteria</taxon>
        <taxon>Pseudomonadati</taxon>
        <taxon>Acidobacteriota</taxon>
        <taxon>Terriglobia</taxon>
        <taxon>Terriglobales</taxon>
        <taxon>Acidobacteriaceae</taxon>
        <taxon>Edaphobacter</taxon>
    </lineage>
</organism>
<dbReference type="Proteomes" id="UP000269669">
    <property type="component" value="Unassembled WGS sequence"/>
</dbReference>
<protein>
    <recommendedName>
        <fullName evidence="4">Zn-dependent protease with chaperone function</fullName>
    </recommendedName>
</protein>
<evidence type="ECO:0008006" key="4">
    <source>
        <dbReference type="Google" id="ProtNLM"/>
    </source>
</evidence>
<dbReference type="EMBL" id="RSDW01000001">
    <property type="protein sequence ID" value="RSL17286.1"/>
    <property type="molecule type" value="Genomic_DNA"/>
</dbReference>
<feature type="transmembrane region" description="Helical" evidence="1">
    <location>
        <begin position="290"/>
        <end position="314"/>
    </location>
</feature>
<accession>A0A428MK90</accession>
<feature type="transmembrane region" description="Helical" evidence="1">
    <location>
        <begin position="50"/>
        <end position="74"/>
    </location>
</feature>
<evidence type="ECO:0000256" key="1">
    <source>
        <dbReference type="SAM" id="Phobius"/>
    </source>
</evidence>
<sequence>MVLSYTLRLACLIVVSIGILQTTLELILWAGAPLLQRLLASLPVRQHERLLYLLQVAPFLVAVLLTGFFCVPQYLHTETNLAPETVGWLCLLLAAIVCAWFGFAALRSLRIAARTIHFSQACRRSGQSLTHAHNQTPIYTLQEPAHRVALVGLYNPFVCISQNLMEDGSLSALALDVVLDHERSHALHRDNWKLFSLHVIPRLSLRLPAGSTWMRLWQNAAEWAADDDAVRGDSTRAFLLAETLVALTRRATTPDPAMICTGLVCGESEFAVRIDRLIQRFPTSSPQRRLSTILTLSAMVCGAALVIASLSPWLRNVSERLLHLG</sequence>
<dbReference type="InterPro" id="IPR052173">
    <property type="entry name" value="Beta-lactam_resp_regulator"/>
</dbReference>
<keyword evidence="3" id="KW-1185">Reference proteome</keyword>
<reference evidence="2 3" key="1">
    <citation type="submission" date="2018-12" db="EMBL/GenBank/DDBJ databases">
        <title>Sequencing of bacterial isolates from soil warming experiment in Harvard Forest, Massachusetts, USA.</title>
        <authorList>
            <person name="Deangelis K."/>
        </authorList>
    </citation>
    <scope>NUCLEOTIDE SEQUENCE [LARGE SCALE GENOMIC DNA]</scope>
    <source>
        <strain evidence="2 3">EB153</strain>
    </source>
</reference>
<name>A0A428MK90_9BACT</name>
<keyword evidence="1" id="KW-0472">Membrane</keyword>
<dbReference type="RefSeq" id="WP_125485790.1">
    <property type="nucleotide sequence ID" value="NZ_RSDW01000001.1"/>
</dbReference>
<dbReference type="PANTHER" id="PTHR34978">
    <property type="entry name" value="POSSIBLE SENSOR-TRANSDUCER PROTEIN BLAR"/>
    <property type="match status" value="1"/>
</dbReference>
<dbReference type="OrthoDB" id="462286at2"/>